<dbReference type="Proteomes" id="UP000051586">
    <property type="component" value="Unassembled WGS sequence"/>
</dbReference>
<proteinExistence type="predicted"/>
<dbReference type="PATRIC" id="fig|1423745.4.peg.20"/>
<evidence type="ECO:0000256" key="1">
    <source>
        <dbReference type="SAM" id="Phobius"/>
    </source>
</evidence>
<keyword evidence="1" id="KW-1133">Transmembrane helix</keyword>
<dbReference type="AlphaFoldDB" id="A0A0R2CRM8"/>
<dbReference type="RefSeq" id="WP_009166572.1">
    <property type="nucleotide sequence ID" value="NZ_AYZI01000001.1"/>
</dbReference>
<sequence>MTFGEIAALIAAIAFAVLVIFMCVCLVRLVKVLDGVDQSLSDVTKNIDQLTNDTNQLLQNFNERIDQLDPVFQAAAEVGTSVSKVNHTVQTATDRLNQRMEMMAKRSMVKSISRKISGLFSRKKKQPGQANNNRRA</sequence>
<comment type="caution">
    <text evidence="2">The sequence shown here is derived from an EMBL/GenBank/DDBJ whole genome shotgun (WGS) entry which is preliminary data.</text>
</comment>
<evidence type="ECO:0008006" key="4">
    <source>
        <dbReference type="Google" id="ProtNLM"/>
    </source>
</evidence>
<accession>A0A0R2CRM8</accession>
<evidence type="ECO:0000313" key="2">
    <source>
        <dbReference type="EMBL" id="KRM92404.1"/>
    </source>
</evidence>
<dbReference type="Gene3D" id="3.90.20.10">
    <property type="match status" value="1"/>
</dbReference>
<keyword evidence="1" id="KW-0472">Membrane</keyword>
<dbReference type="SUPFAM" id="SSF58104">
    <property type="entry name" value="Methyl-accepting chemotaxis protein (MCP) signaling domain"/>
    <property type="match status" value="1"/>
</dbReference>
<dbReference type="PANTHER" id="PTHR40070:SF1">
    <property type="entry name" value="UPF0478 PROTEIN YTXG"/>
    <property type="match status" value="1"/>
</dbReference>
<dbReference type="Pfam" id="PF06103">
    <property type="entry name" value="DUF948"/>
    <property type="match status" value="1"/>
</dbReference>
<feature type="transmembrane region" description="Helical" evidence="1">
    <location>
        <begin position="6"/>
        <end position="30"/>
    </location>
</feature>
<name>A0A0R2CRM8_9LACO</name>
<dbReference type="EMBL" id="AYZI01000001">
    <property type="protein sequence ID" value="KRM92404.1"/>
    <property type="molecule type" value="Genomic_DNA"/>
</dbReference>
<reference evidence="2 3" key="1">
    <citation type="journal article" date="2015" name="Genome Announc.">
        <title>Expanding the biotechnology potential of lactobacilli through comparative genomics of 213 strains and associated genera.</title>
        <authorList>
            <person name="Sun Z."/>
            <person name="Harris H.M."/>
            <person name="McCann A."/>
            <person name="Guo C."/>
            <person name="Argimon S."/>
            <person name="Zhang W."/>
            <person name="Yang X."/>
            <person name="Jeffery I.B."/>
            <person name="Cooney J.C."/>
            <person name="Kagawa T.F."/>
            <person name="Liu W."/>
            <person name="Song Y."/>
            <person name="Salvetti E."/>
            <person name="Wrobel A."/>
            <person name="Rasinkangas P."/>
            <person name="Parkhill J."/>
            <person name="Rea M.C."/>
            <person name="O'Sullivan O."/>
            <person name="Ritari J."/>
            <person name="Douillard F.P."/>
            <person name="Paul Ross R."/>
            <person name="Yang R."/>
            <person name="Briner A.E."/>
            <person name="Felis G.E."/>
            <person name="de Vos W.M."/>
            <person name="Barrangou R."/>
            <person name="Klaenhammer T.R."/>
            <person name="Caufield P.W."/>
            <person name="Cui Y."/>
            <person name="Zhang H."/>
            <person name="O'Toole P.W."/>
        </authorList>
    </citation>
    <scope>NUCLEOTIDE SEQUENCE [LARGE SCALE GENOMIC DNA]</scope>
    <source>
        <strain evidence="2 3">DSM 22689</strain>
    </source>
</reference>
<dbReference type="InterPro" id="IPR009293">
    <property type="entry name" value="UPF0478"/>
</dbReference>
<organism evidence="2 3">
    <name type="scientific">Fructilactobacillus florum DSM 22689 = JCM 16035</name>
    <dbReference type="NCBI Taxonomy" id="1423745"/>
    <lineage>
        <taxon>Bacteria</taxon>
        <taxon>Bacillati</taxon>
        <taxon>Bacillota</taxon>
        <taxon>Bacilli</taxon>
        <taxon>Lactobacillales</taxon>
        <taxon>Lactobacillaceae</taxon>
        <taxon>Fructilactobacillus</taxon>
    </lineage>
</organism>
<dbReference type="PANTHER" id="PTHR40070">
    <property type="entry name" value="UPF0478 PROTEIN YTXG"/>
    <property type="match status" value="1"/>
</dbReference>
<dbReference type="STRING" id="1423745.GCA_001311215_00656"/>
<protein>
    <recommendedName>
        <fullName evidence="4">DUF948 domain-containing protein</fullName>
    </recommendedName>
</protein>
<evidence type="ECO:0000313" key="3">
    <source>
        <dbReference type="Proteomes" id="UP000051586"/>
    </source>
</evidence>
<gene>
    <name evidence="2" type="ORF">FC87_GL000016</name>
</gene>
<keyword evidence="1" id="KW-0812">Transmembrane</keyword>